<feature type="transmembrane region" description="Helical" evidence="1">
    <location>
        <begin position="72"/>
        <end position="92"/>
    </location>
</feature>
<keyword evidence="1" id="KW-0812">Transmembrane</keyword>
<comment type="caution">
    <text evidence="2">The sequence shown here is derived from an EMBL/GenBank/DDBJ whole genome shotgun (WGS) entry which is preliminary data.</text>
</comment>
<evidence type="ECO:0000313" key="3">
    <source>
        <dbReference type="Proteomes" id="UP000632659"/>
    </source>
</evidence>
<name>A0A8J6P345_9FIRM</name>
<protein>
    <submittedName>
        <fullName evidence="2">DUF3784 domain-containing protein</fullName>
    </submittedName>
</protein>
<feature type="transmembrane region" description="Helical" evidence="1">
    <location>
        <begin position="6"/>
        <end position="27"/>
    </location>
</feature>
<keyword evidence="1" id="KW-0472">Membrane</keyword>
<keyword evidence="1" id="KW-1133">Transmembrane helix</keyword>
<dbReference type="Proteomes" id="UP000632659">
    <property type="component" value="Unassembled WGS sequence"/>
</dbReference>
<gene>
    <name evidence="2" type="ORF">H8702_12745</name>
</gene>
<accession>A0A8J6P345</accession>
<evidence type="ECO:0000256" key="1">
    <source>
        <dbReference type="SAM" id="Phobius"/>
    </source>
</evidence>
<keyword evidence="3" id="KW-1185">Reference proteome</keyword>
<feature type="transmembrane region" description="Helical" evidence="1">
    <location>
        <begin position="48"/>
        <end position="66"/>
    </location>
</feature>
<proteinExistence type="predicted"/>
<dbReference type="RefSeq" id="WP_093987861.1">
    <property type="nucleotide sequence ID" value="NZ_FYDD01000002.1"/>
</dbReference>
<dbReference type="Pfam" id="PF12650">
    <property type="entry name" value="DUF3784"/>
    <property type="match status" value="1"/>
</dbReference>
<organism evidence="2 3">
    <name type="scientific">Massiliimalia timonensis</name>
    <dbReference type="NCBI Taxonomy" id="1987501"/>
    <lineage>
        <taxon>Bacteria</taxon>
        <taxon>Bacillati</taxon>
        <taxon>Bacillota</taxon>
        <taxon>Clostridia</taxon>
        <taxon>Eubacteriales</taxon>
        <taxon>Oscillospiraceae</taxon>
        <taxon>Massiliimalia</taxon>
    </lineage>
</organism>
<dbReference type="EMBL" id="JACRTL010000009">
    <property type="protein sequence ID" value="MBC8611959.1"/>
    <property type="molecule type" value="Genomic_DNA"/>
</dbReference>
<dbReference type="InterPro" id="IPR017259">
    <property type="entry name" value="UCP037672"/>
</dbReference>
<reference evidence="2" key="1">
    <citation type="submission" date="2020-08" db="EMBL/GenBank/DDBJ databases">
        <title>Genome public.</title>
        <authorList>
            <person name="Liu C."/>
            <person name="Sun Q."/>
        </authorList>
    </citation>
    <scope>NUCLEOTIDE SEQUENCE</scope>
    <source>
        <strain evidence="2">NSJ-15</strain>
    </source>
</reference>
<dbReference type="AlphaFoldDB" id="A0A8J6P345"/>
<evidence type="ECO:0000313" key="2">
    <source>
        <dbReference type="EMBL" id="MBC8611959.1"/>
    </source>
</evidence>
<dbReference type="OrthoDB" id="2082701at2"/>
<sequence length="97" mass="10603">MAVYVIAAVFLLLSFPLLFGKGSWLIAGYNTASEKERRKYDEKKLCRTMGVFLLFVGGIILAIALADTLWFAVLSGAVICAAVIVLLIYANIGCKRK</sequence>